<dbReference type="AlphaFoldDB" id="L8WZX5"/>
<comment type="caution">
    <text evidence="2">The sequence shown here is derived from an EMBL/GenBank/DDBJ whole genome shotgun (WGS) entry which is preliminary data.</text>
</comment>
<keyword evidence="3" id="KW-1185">Reference proteome</keyword>
<reference evidence="2 3" key="1">
    <citation type="journal article" date="2013" name="Nat. Commun.">
        <title>The evolution and pathogenic mechanisms of the rice sheath blight pathogen.</title>
        <authorList>
            <person name="Zheng A."/>
            <person name="Lin R."/>
            <person name="Xu L."/>
            <person name="Qin P."/>
            <person name="Tang C."/>
            <person name="Ai P."/>
            <person name="Zhang D."/>
            <person name="Liu Y."/>
            <person name="Sun Z."/>
            <person name="Feng H."/>
            <person name="Wang Y."/>
            <person name="Chen Y."/>
            <person name="Liang X."/>
            <person name="Fu R."/>
            <person name="Li Q."/>
            <person name="Zhang J."/>
            <person name="Yu X."/>
            <person name="Xie Z."/>
            <person name="Ding L."/>
            <person name="Guan P."/>
            <person name="Tang J."/>
            <person name="Liang Y."/>
            <person name="Wang S."/>
            <person name="Deng Q."/>
            <person name="Li S."/>
            <person name="Zhu J."/>
            <person name="Wang L."/>
            <person name="Liu H."/>
            <person name="Li P."/>
        </authorList>
    </citation>
    <scope>NUCLEOTIDE SEQUENCE [LARGE SCALE GENOMIC DNA]</scope>
    <source>
        <strain evidence="3">AG-1 IA</strain>
    </source>
</reference>
<sequence length="100" mass="10934">MKLQLLSGQYGNDNNSSIFPGIQIGKITMRNDISNVTNPEQSPEEMRTVIRSELHHESRRSQVTTPSSSSETVSPLEGLDSPPPPPSRGHEVAESGHSRV</sequence>
<organism evidence="2 3">
    <name type="scientific">Thanatephorus cucumeris (strain AG1-IA)</name>
    <name type="common">Rice sheath blight fungus</name>
    <name type="synonym">Rhizoctonia solani</name>
    <dbReference type="NCBI Taxonomy" id="983506"/>
    <lineage>
        <taxon>Eukaryota</taxon>
        <taxon>Fungi</taxon>
        <taxon>Dikarya</taxon>
        <taxon>Basidiomycota</taxon>
        <taxon>Agaricomycotina</taxon>
        <taxon>Agaricomycetes</taxon>
        <taxon>Cantharellales</taxon>
        <taxon>Ceratobasidiaceae</taxon>
        <taxon>Rhizoctonia</taxon>
        <taxon>Rhizoctonia solani AG-1</taxon>
    </lineage>
</organism>
<gene>
    <name evidence="2" type="ORF">AG1IA_04044</name>
</gene>
<evidence type="ECO:0000256" key="1">
    <source>
        <dbReference type="SAM" id="MobiDB-lite"/>
    </source>
</evidence>
<feature type="region of interest" description="Disordered" evidence="1">
    <location>
        <begin position="53"/>
        <end position="100"/>
    </location>
</feature>
<accession>L8WZX5</accession>
<dbReference type="Proteomes" id="UP000011668">
    <property type="component" value="Unassembled WGS sequence"/>
</dbReference>
<dbReference type="HOGENOM" id="CLU_2307956_0_0_1"/>
<feature type="compositionally biased region" description="Basic and acidic residues" evidence="1">
    <location>
        <begin position="88"/>
        <end position="100"/>
    </location>
</feature>
<evidence type="ECO:0000313" key="3">
    <source>
        <dbReference type="Proteomes" id="UP000011668"/>
    </source>
</evidence>
<evidence type="ECO:0000313" key="2">
    <source>
        <dbReference type="EMBL" id="ELU41919.1"/>
    </source>
</evidence>
<name>L8WZX5_THACA</name>
<proteinExistence type="predicted"/>
<dbReference type="EMBL" id="AFRT01000972">
    <property type="protein sequence ID" value="ELU41919.1"/>
    <property type="molecule type" value="Genomic_DNA"/>
</dbReference>
<protein>
    <submittedName>
        <fullName evidence="2">Uncharacterized protein</fullName>
    </submittedName>
</protein>
<feature type="compositionally biased region" description="Low complexity" evidence="1">
    <location>
        <begin position="61"/>
        <end position="75"/>
    </location>
</feature>